<evidence type="ECO:0000256" key="2">
    <source>
        <dbReference type="SAM" id="MobiDB-lite"/>
    </source>
</evidence>
<feature type="compositionally biased region" description="Basic and acidic residues" evidence="2">
    <location>
        <begin position="39"/>
        <end position="53"/>
    </location>
</feature>
<feature type="region of interest" description="Disordered" evidence="2">
    <location>
        <begin position="553"/>
        <end position="572"/>
    </location>
</feature>
<dbReference type="EMBL" id="MN739943">
    <property type="protein sequence ID" value="QHT78970.1"/>
    <property type="molecule type" value="Genomic_DNA"/>
</dbReference>
<reference evidence="3" key="1">
    <citation type="journal article" date="2020" name="Nature">
        <title>Giant virus diversity and host interactions through global metagenomics.</title>
        <authorList>
            <person name="Schulz F."/>
            <person name="Roux S."/>
            <person name="Paez-Espino D."/>
            <person name="Jungbluth S."/>
            <person name="Walsh D.A."/>
            <person name="Denef V.J."/>
            <person name="McMahon K.D."/>
            <person name="Konstantinidis K.T."/>
            <person name="Eloe-Fadrosh E.A."/>
            <person name="Kyrpides N.C."/>
            <person name="Woyke T."/>
        </authorList>
    </citation>
    <scope>NUCLEOTIDE SEQUENCE</scope>
    <source>
        <strain evidence="3">GVMAG-M-3300023179-97</strain>
    </source>
</reference>
<keyword evidence="1" id="KW-0175">Coiled coil</keyword>
<dbReference type="Gene3D" id="1.10.287.1490">
    <property type="match status" value="4"/>
</dbReference>
<evidence type="ECO:0000256" key="1">
    <source>
        <dbReference type="SAM" id="Coils"/>
    </source>
</evidence>
<dbReference type="GO" id="GO:0000146">
    <property type="term" value="F:microfilament motor activity"/>
    <property type="evidence" value="ECO:0007669"/>
    <property type="project" value="TreeGrafter"/>
</dbReference>
<feature type="region of interest" description="Disordered" evidence="2">
    <location>
        <begin position="792"/>
        <end position="813"/>
    </location>
</feature>
<organism evidence="3">
    <name type="scientific">viral metagenome</name>
    <dbReference type="NCBI Taxonomy" id="1070528"/>
    <lineage>
        <taxon>unclassified sequences</taxon>
        <taxon>metagenomes</taxon>
        <taxon>organismal metagenomes</taxon>
    </lineage>
</organism>
<feature type="coiled-coil region" evidence="1">
    <location>
        <begin position="1789"/>
        <end position="1871"/>
    </location>
</feature>
<name>A0A6C0HF21_9ZZZZ</name>
<feature type="coiled-coil region" evidence="1">
    <location>
        <begin position="1057"/>
        <end position="1084"/>
    </location>
</feature>
<dbReference type="PANTHER" id="PTHR45615:SF40">
    <property type="entry name" value="MYOSIN HEAVY CHAIN, NON-MUSCLE"/>
    <property type="match status" value="1"/>
</dbReference>
<dbReference type="PANTHER" id="PTHR45615">
    <property type="entry name" value="MYOSIN HEAVY CHAIN, NON-MUSCLE"/>
    <property type="match status" value="1"/>
</dbReference>
<sequence>MASTKEVSFANNKTEGPAGPGLESVREFDPKSSILPNPGEKRVAKAAEAKATADDEIASPIEIDTPVAAAREKNPGEKRVAKAAEAKTFYKNPKSSEAVLTQAQTTANKLVKELNSTTGTTRKRNRTNNGTGNTLGLPSSTAPSTAITPSKIYQKLTVGLPTLLRFGPYDATSEYIELDTKKDITKEFNQFGYGLGRNEMETFYGITDISEIAVLQKVFGIKSIGKSPLFSKYSKDKCKFDGVAIVKKALKNRIKSLQEQITKEGSTNVSNRYKHQLEWFQQIIGKIDTYNNPCEEEEQKQQQTQEAISTQSVGVGTNARGTNIGVGTNARGTNIGVGTNARGTNIGVGSNASGTNVGVGSNASGKNTSSVTKDGCPCLTDIHLLRDLVYLVSTVRDTATDDIKQKMSQIPLQKLLNSARSNTPQNLSKPTKEILILLLEHLMSVQKDNSLNKKNIDPKILLQIYQIFNKTDARTSISLGELLIYLETVAKQLQSVNTQKTEVDKLRAEIASLQKKLEDCTKVETTNTDEVREQLKKALAELEQLRKDHDLSKKQLLESHKPEGSAEELLRENNSEEIEALNTQIRNKNAEIIELQSQLQSVKNNLEGEKASLSGELAAINAALKMEKEQHAKCVSEKERLQVEYEGLESALDEINKKGASNSAASAAISDELKKLQDSLGEKSIELAAKNAEISDLSARLAESEAKIPPIQKQIEEKDTTISNLRQELLDAKDKISVSSKDLDAARGNIAKCTVDLSKINAEKNELEAQLKAKEAELAALQKEHQEAKNQLASGFKPNGSINNFLKNGENDKEKKDLKAKLAALQKEHDDAKQQLANSFKPDGSINNFLKNGENDKEKKDLKAKLAALQKEHDDAKQQLANSFKPDGSINNFLKNGENDKEKKELKAKLAALQKEHDKAKQQLANSFKPDGSINNFLKNGENDKEKKDLKAKLAALQKEHDDAKQQLANSFKPDHEEIEEKLEKLTAEKAQLELQLKNKNSEIARISGELQNATQELETIQELLESERASHAAEVEGLTVSIKMEKEKHTKCVSEKEKLQDDYEALEGALDELNKKKSSSKNASDAMSAELKKLQDSLGEKGIELSAKDVEISDLSTRLASESSKLEDLNKQVSEKDETIAGLRTELEAAKTELTGLRVEHEAIQAALHYEKEQYQKCKASEERLQLEYEGLERTVDDLNKTKQASNTVGTQFVTKLQGLLENTKKELRAKQDELSKALENLQASNARILLLQGQIDGESDEHTQRIVRHALAQGQLKKRSEELEEIRKERDLLREELELLQTKKGVNSGSQTNSVQEPRGRLHILTIKVKTKQREIDELRKQLAASKNDLGRIELDLQAEQQGRKRDLDKLGGEFNDLLAQLNSEKEQRDASDKERDRIAGEYAALQAKLAEKNISNTLSSQLDTLQKSLEAKDAELAEQAKKVASSEARYAELETKIRLLEGEIAVKDNTIAVLNQQLEQTKSELNDEKAISDKLRARISELESKEHEFNESLGSLQQQLSEAASSNAELVSLRSRIAELQEKAGRVNAAEASLAEVSNQLSTVREDLRKCNESEIAKQAEHDSTVAELRRDIEAEQEKIRGLEARLATTTGLESELATAMARIQALEAELAGLQSSGSKATDEFTDARKGYEARIAELEKQHRDLTKKTGEDKETAIAEEKKKCDTRISEIQEQLDDMKAQLIAARAEADKVSDLEARLVAANIKISEHGSSAAGLDATLKEVQEQLAAAQAEASKVSSLDTTITELKAQLAAANAARSACDTELAEARRNASEQRARANAAEAAGREKNSIIEIQKEELDKLRRIEPEFEQAKATIEDLQRQLADFDTLRKEHDVLEQTKQRLENLIGLIAISPEQKEILSNIVSGEITKIDANVAAHFKKSNTPLSDEICNFLRYLYETINIQKRILDKSIQNEDLINNIFTIYRVDYSNIDDLKLLDELTTILHIYTGTDTKTGIPSDGIPIQGEFSELLKVFKTKNFTYKINTITTTKLRSELSQISLGLRNGYLDFDTMKIIGKREFLPSEIKDNSIPLAILAIKFIQLLYTNISDKYENYKEKCGYN</sequence>
<dbReference type="GO" id="GO:0016460">
    <property type="term" value="C:myosin II complex"/>
    <property type="evidence" value="ECO:0007669"/>
    <property type="project" value="TreeGrafter"/>
</dbReference>
<dbReference type="GO" id="GO:0051015">
    <property type="term" value="F:actin filament binding"/>
    <property type="evidence" value="ECO:0007669"/>
    <property type="project" value="TreeGrafter"/>
</dbReference>
<feature type="coiled-coil region" evidence="1">
    <location>
        <begin position="1113"/>
        <end position="1390"/>
    </location>
</feature>
<protein>
    <submittedName>
        <fullName evidence="3">Uncharacterized protein</fullName>
    </submittedName>
</protein>
<feature type="coiled-coil region" evidence="1">
    <location>
        <begin position="1425"/>
        <end position="1764"/>
    </location>
</feature>
<feature type="region of interest" description="Disordered" evidence="2">
    <location>
        <begin position="1"/>
        <end position="78"/>
    </location>
</feature>
<feature type="compositionally biased region" description="Polar residues" evidence="2">
    <location>
        <begin position="1"/>
        <end position="14"/>
    </location>
</feature>
<accession>A0A6C0HF21</accession>
<proteinExistence type="predicted"/>
<feature type="region of interest" description="Disordered" evidence="2">
    <location>
        <begin position="112"/>
        <end position="143"/>
    </location>
</feature>
<feature type="region of interest" description="Disordered" evidence="2">
    <location>
        <begin position="838"/>
        <end position="858"/>
    </location>
</feature>
<evidence type="ECO:0000313" key="3">
    <source>
        <dbReference type="EMBL" id="QHT78970.1"/>
    </source>
</evidence>
<dbReference type="GO" id="GO:0005737">
    <property type="term" value="C:cytoplasm"/>
    <property type="evidence" value="ECO:0007669"/>
    <property type="project" value="TreeGrafter"/>
</dbReference>
<feature type="compositionally biased region" description="Low complexity" evidence="2">
    <location>
        <begin position="127"/>
        <end position="143"/>
    </location>
</feature>
<dbReference type="GO" id="GO:0032982">
    <property type="term" value="C:myosin filament"/>
    <property type="evidence" value="ECO:0007669"/>
    <property type="project" value="TreeGrafter"/>
</dbReference>